<keyword evidence="5 9" id="KW-0812">Transmembrane</keyword>
<accession>A0A507C4V7</accession>
<keyword evidence="6 9" id="KW-1133">Transmembrane helix</keyword>
<gene>
    <name evidence="10" type="ORF">SmJEL517_g02694</name>
</gene>
<feature type="compositionally biased region" description="Polar residues" evidence="8">
    <location>
        <begin position="725"/>
        <end position="748"/>
    </location>
</feature>
<evidence type="ECO:0008006" key="12">
    <source>
        <dbReference type="Google" id="ProtNLM"/>
    </source>
</evidence>
<dbReference type="Pfam" id="PF01697">
    <property type="entry name" value="Glyco_transf_92"/>
    <property type="match status" value="1"/>
</dbReference>
<dbReference type="Proteomes" id="UP000319731">
    <property type="component" value="Unassembled WGS sequence"/>
</dbReference>
<reference evidence="10 11" key="1">
    <citation type="journal article" date="2019" name="Sci. Rep.">
        <title>Comparative genomics of chytrid fungi reveal insights into the obligate biotrophic and pathogenic lifestyle of Synchytrium endobioticum.</title>
        <authorList>
            <person name="van de Vossenberg B.T.L.H."/>
            <person name="Warris S."/>
            <person name="Nguyen H.D.T."/>
            <person name="van Gent-Pelzer M.P.E."/>
            <person name="Joly D.L."/>
            <person name="van de Geest H.C."/>
            <person name="Bonants P.J.M."/>
            <person name="Smith D.S."/>
            <person name="Levesque C.A."/>
            <person name="van der Lee T.A.J."/>
        </authorList>
    </citation>
    <scope>NUCLEOTIDE SEQUENCE [LARGE SCALE GENOMIC DNA]</scope>
    <source>
        <strain evidence="10 11">JEL517</strain>
    </source>
</reference>
<feature type="region of interest" description="Disordered" evidence="8">
    <location>
        <begin position="719"/>
        <end position="748"/>
    </location>
</feature>
<protein>
    <recommendedName>
        <fullName evidence="12">Glycosyltransferase family 92 protein</fullName>
    </recommendedName>
</protein>
<evidence type="ECO:0000256" key="3">
    <source>
        <dbReference type="ARBA" id="ARBA00022676"/>
    </source>
</evidence>
<name>A0A507C4V7_9FUNG</name>
<dbReference type="InterPro" id="IPR008166">
    <property type="entry name" value="Glyco_transf_92"/>
</dbReference>
<dbReference type="RefSeq" id="XP_031025390.1">
    <property type="nucleotide sequence ID" value="XM_031168622.1"/>
</dbReference>
<dbReference type="PANTHER" id="PTHR21461">
    <property type="entry name" value="GLYCOSYLTRANSFERASE FAMILY 92 PROTEIN"/>
    <property type="match status" value="1"/>
</dbReference>
<keyword evidence="3" id="KW-0328">Glycosyltransferase</keyword>
<evidence type="ECO:0000256" key="6">
    <source>
        <dbReference type="ARBA" id="ARBA00022989"/>
    </source>
</evidence>
<dbReference type="GO" id="GO:0005737">
    <property type="term" value="C:cytoplasm"/>
    <property type="evidence" value="ECO:0007669"/>
    <property type="project" value="TreeGrafter"/>
</dbReference>
<keyword evidence="11" id="KW-1185">Reference proteome</keyword>
<evidence type="ECO:0000313" key="10">
    <source>
        <dbReference type="EMBL" id="TPX34712.1"/>
    </source>
</evidence>
<evidence type="ECO:0000256" key="2">
    <source>
        <dbReference type="ARBA" id="ARBA00007647"/>
    </source>
</evidence>
<dbReference type="GO" id="GO:0016020">
    <property type="term" value="C:membrane"/>
    <property type="evidence" value="ECO:0007669"/>
    <property type="project" value="UniProtKB-SubCell"/>
</dbReference>
<dbReference type="AlphaFoldDB" id="A0A507C4V7"/>
<comment type="similarity">
    <text evidence="2">Belongs to the glycosyltransferase 92 family.</text>
</comment>
<evidence type="ECO:0000256" key="8">
    <source>
        <dbReference type="SAM" id="MobiDB-lite"/>
    </source>
</evidence>
<evidence type="ECO:0000256" key="9">
    <source>
        <dbReference type="SAM" id="Phobius"/>
    </source>
</evidence>
<dbReference type="GO" id="GO:0016757">
    <property type="term" value="F:glycosyltransferase activity"/>
    <property type="evidence" value="ECO:0007669"/>
    <property type="project" value="UniProtKB-KW"/>
</dbReference>
<keyword evidence="7 9" id="KW-0472">Membrane</keyword>
<proteinExistence type="inferred from homology"/>
<dbReference type="GeneID" id="42003919"/>
<evidence type="ECO:0000256" key="4">
    <source>
        <dbReference type="ARBA" id="ARBA00022679"/>
    </source>
</evidence>
<sequence>MPVDFLVLQIWGSFMTARRKWTLLPLLQLVFFVSWALMTVMLYHSLTTGTAHPSPQRQRVQRNIPLESNPVPRSLNLTMYNYVPTSHMKDAKMLWYDILFRQDDSRIFIIGPGHAEKVLLKSSRFYIDGEVADAVWLADTAHVFVVQLKIDIDPLVQRVRLDAPGAGVTTWVSRQPNKVPDAKLGAQLVFANDSDTMALNIAYHHHLGFNTFYLYDNSIQHPYPQTPTPTKTHRQCVTTRMSLTTSTRTSTDQALIPLSASPQTTFHSLDCIEDTTPSPLQSFNTSLVKPLSPYGVSPYLNTTTVQRLLDSLLALIKDPERPLYLIFADWPFMYFGDSNINSGQVTAQNHVLYLSSHHINWMMLIDHDEFLVPRISSQKSAESFFDTVDEKYVAVSVQSVWFAHACYETNVTFGSTDYIEKLLWRNNNALGPHYREKTIVRPHLVKQFRTHFVEIGTADVLLVDPSEIWFHHYRPLTAWTKQRASECMSHQTDTYDPRILELWIQNYTFKPAASPPALPSPVPSTVLSEPTELPEGVNPIVLPDGTVVVPDGIEPLPRVTGSLGDHISPPTLRRPAIRKHTESVIRPRRTKTFRIPSPTRLVRQPSQTPSRFHPILANMQNSHIPLKPSAANINYNRKEFDTLGAGSESQLVIGRVLSSVDNSFEANQGDSTTSSVIWTSTEVIPAAASAIPPPTSPVISGVVPTAVVVSAISSLISSQSFSPVNPTSLPTLHSTNSPTVERTPNASP</sequence>
<dbReference type="PANTHER" id="PTHR21461:SF69">
    <property type="entry name" value="GLYCOSYLTRANSFERASE FAMILY 92 PROTEIN"/>
    <property type="match status" value="1"/>
</dbReference>
<comment type="caution">
    <text evidence="10">The sequence shown here is derived from an EMBL/GenBank/DDBJ whole genome shotgun (WGS) entry which is preliminary data.</text>
</comment>
<evidence type="ECO:0000256" key="7">
    <source>
        <dbReference type="ARBA" id="ARBA00023136"/>
    </source>
</evidence>
<feature type="transmembrane region" description="Helical" evidence="9">
    <location>
        <begin position="21"/>
        <end position="43"/>
    </location>
</feature>
<organism evidence="10 11">
    <name type="scientific">Synchytrium microbalum</name>
    <dbReference type="NCBI Taxonomy" id="1806994"/>
    <lineage>
        <taxon>Eukaryota</taxon>
        <taxon>Fungi</taxon>
        <taxon>Fungi incertae sedis</taxon>
        <taxon>Chytridiomycota</taxon>
        <taxon>Chytridiomycota incertae sedis</taxon>
        <taxon>Chytridiomycetes</taxon>
        <taxon>Synchytriales</taxon>
        <taxon>Synchytriaceae</taxon>
        <taxon>Synchytrium</taxon>
    </lineage>
</organism>
<dbReference type="EMBL" id="QEAO01000012">
    <property type="protein sequence ID" value="TPX34712.1"/>
    <property type="molecule type" value="Genomic_DNA"/>
</dbReference>
<evidence type="ECO:0000256" key="5">
    <source>
        <dbReference type="ARBA" id="ARBA00022692"/>
    </source>
</evidence>
<keyword evidence="4" id="KW-0808">Transferase</keyword>
<comment type="subcellular location">
    <subcellularLocation>
        <location evidence="1">Membrane</location>
        <topology evidence="1">Single-pass membrane protein</topology>
    </subcellularLocation>
</comment>
<evidence type="ECO:0000313" key="11">
    <source>
        <dbReference type="Proteomes" id="UP000319731"/>
    </source>
</evidence>
<dbReference type="OrthoDB" id="2526284at2759"/>
<evidence type="ECO:0000256" key="1">
    <source>
        <dbReference type="ARBA" id="ARBA00004167"/>
    </source>
</evidence>